<dbReference type="PANTHER" id="PTHR47150:SF5">
    <property type="entry name" value="OS07G0546750 PROTEIN"/>
    <property type="match status" value="1"/>
</dbReference>
<dbReference type="EMBL" id="SMOL01000160">
    <property type="protein sequence ID" value="KAB2626392.1"/>
    <property type="molecule type" value="Genomic_DNA"/>
</dbReference>
<dbReference type="InterPro" id="IPR006912">
    <property type="entry name" value="Harbinger_derived_prot"/>
</dbReference>
<gene>
    <name evidence="1" type="ORF">D8674_018052</name>
</gene>
<dbReference type="AlphaFoldDB" id="A0A5N5HJT5"/>
<comment type="caution">
    <text evidence="1">The sequence shown here is derived from an EMBL/GenBank/DDBJ whole genome shotgun (WGS) entry which is preliminary data.</text>
</comment>
<evidence type="ECO:0000313" key="2">
    <source>
        <dbReference type="Proteomes" id="UP000327157"/>
    </source>
</evidence>
<accession>A0A5N5HJT5</accession>
<evidence type="ECO:0000313" key="1">
    <source>
        <dbReference type="EMBL" id="KAB2626392.1"/>
    </source>
</evidence>
<keyword evidence="2" id="KW-1185">Reference proteome</keyword>
<reference evidence="1 2" key="3">
    <citation type="submission" date="2019-11" db="EMBL/GenBank/DDBJ databases">
        <title>A de novo genome assembly of a pear dwarfing rootstock.</title>
        <authorList>
            <person name="Wang F."/>
            <person name="Wang J."/>
            <person name="Li S."/>
            <person name="Zhang Y."/>
            <person name="Fang M."/>
            <person name="Ma L."/>
            <person name="Zhao Y."/>
            <person name="Jiang S."/>
        </authorList>
    </citation>
    <scope>NUCLEOTIDE SEQUENCE [LARGE SCALE GENOMIC DNA]</scope>
    <source>
        <strain evidence="1">S2</strain>
        <tissue evidence="1">Leaf</tissue>
    </source>
</reference>
<dbReference type="PANTHER" id="PTHR47150">
    <property type="entry name" value="OS12G0169200 PROTEIN"/>
    <property type="match status" value="1"/>
</dbReference>
<organism evidence="1 2">
    <name type="scientific">Pyrus ussuriensis x Pyrus communis</name>
    <dbReference type="NCBI Taxonomy" id="2448454"/>
    <lineage>
        <taxon>Eukaryota</taxon>
        <taxon>Viridiplantae</taxon>
        <taxon>Streptophyta</taxon>
        <taxon>Embryophyta</taxon>
        <taxon>Tracheophyta</taxon>
        <taxon>Spermatophyta</taxon>
        <taxon>Magnoliopsida</taxon>
        <taxon>eudicotyledons</taxon>
        <taxon>Gunneridae</taxon>
        <taxon>Pentapetalae</taxon>
        <taxon>rosids</taxon>
        <taxon>fabids</taxon>
        <taxon>Rosales</taxon>
        <taxon>Rosaceae</taxon>
        <taxon>Amygdaloideae</taxon>
        <taxon>Maleae</taxon>
        <taxon>Pyrus</taxon>
    </lineage>
</organism>
<dbReference type="Pfam" id="PF04827">
    <property type="entry name" value="Plant_tran"/>
    <property type="match status" value="1"/>
</dbReference>
<protein>
    <submittedName>
        <fullName evidence="1">Nuclease HARBI1</fullName>
    </submittedName>
</protein>
<reference evidence="1 2" key="1">
    <citation type="submission" date="2019-09" db="EMBL/GenBank/DDBJ databases">
        <authorList>
            <person name="Ou C."/>
        </authorList>
    </citation>
    <scope>NUCLEOTIDE SEQUENCE [LARGE SCALE GENOMIC DNA]</scope>
    <source>
        <strain evidence="1">S2</strain>
        <tissue evidence="1">Leaf</tissue>
    </source>
</reference>
<name>A0A5N5HJT5_9ROSA</name>
<sequence>MGRASHSHRVIQAMAQIYRPSRSGNLDRSRQRRGMELLDDYFVPNSAFPDTYFRRRFRMERHLFNKIMIAVCNHDSYFVQKKDAFGAMGLLPEQKITAALRMLAFEASADQVDEITRMGKSTILVSLMRFCGVIESIYTAEYLRKPTNMDLERLLKKAEMRGFPGMIGSIDCMHSTRSTGPRAPFLSPVPRATAHAGLALSALEDTSKLSAIDAEGKVTHEEFEVRGGLFVITENLLVLFELGRDGEVVKEMGDGECAKGKKTDGSAARGRD</sequence>
<proteinExistence type="predicted"/>
<dbReference type="Proteomes" id="UP000327157">
    <property type="component" value="Chromosome 16"/>
</dbReference>
<reference evidence="2" key="2">
    <citation type="submission" date="2019-10" db="EMBL/GenBank/DDBJ databases">
        <title>A de novo genome assembly of a pear dwarfing rootstock.</title>
        <authorList>
            <person name="Wang F."/>
            <person name="Wang J."/>
            <person name="Li S."/>
            <person name="Zhang Y."/>
            <person name="Fang M."/>
            <person name="Ma L."/>
            <person name="Zhao Y."/>
            <person name="Jiang S."/>
        </authorList>
    </citation>
    <scope>NUCLEOTIDE SEQUENCE [LARGE SCALE GENOMIC DNA]</scope>
</reference>
<dbReference type="OrthoDB" id="1166219at2759"/>